<reference evidence="2 3" key="1">
    <citation type="submission" date="2019-04" db="EMBL/GenBank/DDBJ databases">
        <title>Alteromonas portus sp. nov., an alginate lyase-excreting marine bacterium.</title>
        <authorList>
            <person name="Huang H."/>
            <person name="Mo K."/>
            <person name="Bao S."/>
        </authorList>
    </citation>
    <scope>NUCLEOTIDE SEQUENCE [LARGE SCALE GENOMIC DNA]</scope>
    <source>
        <strain evidence="2 3">HB161718</strain>
    </source>
</reference>
<feature type="transmembrane region" description="Helical" evidence="1">
    <location>
        <begin position="21"/>
        <end position="40"/>
    </location>
</feature>
<name>A0A4U0ZLG8_9ALTE</name>
<evidence type="ECO:0000313" key="3">
    <source>
        <dbReference type="Proteomes" id="UP000305471"/>
    </source>
</evidence>
<proteinExistence type="predicted"/>
<dbReference type="OrthoDB" id="6328891at2"/>
<accession>A0A4U0ZLG8</accession>
<dbReference type="AlphaFoldDB" id="A0A4U0ZLG8"/>
<evidence type="ECO:0000313" key="2">
    <source>
        <dbReference type="EMBL" id="TKB03002.1"/>
    </source>
</evidence>
<keyword evidence="1" id="KW-0472">Membrane</keyword>
<evidence type="ECO:0000256" key="1">
    <source>
        <dbReference type="SAM" id="Phobius"/>
    </source>
</evidence>
<protein>
    <submittedName>
        <fullName evidence="2">Uncharacterized protein</fullName>
    </submittedName>
</protein>
<dbReference type="Proteomes" id="UP000305471">
    <property type="component" value="Unassembled WGS sequence"/>
</dbReference>
<keyword evidence="1" id="KW-1133">Transmembrane helix</keyword>
<keyword evidence="1" id="KW-0812">Transmembrane</keyword>
<gene>
    <name evidence="2" type="ORF">E5672_11350</name>
</gene>
<sequence>MSYAQNAKLKSYFFNSKEQGMAILAIVGILLSVVTFTTIITSQNVQQYYAIQKIRQDTKSANAIVKKHLKDVVMALRTQSVSTVLNTLNKPFLSTTVHTESLEGVEQQPLTQYEVSISHNAENIKIKANFLRYPALLRLPTAAQLFSWDSQVTHRLFNRSVANLSAVFFPNSVTATSCHSLVDATVYWINGDCVLTQSDLTHTSSLAPVLIIVVDGNLTINANTHFFGLIVMLSTNASIQTLDLAHSSSIEGAFVSNTQLQSQIDGLLTPSVQVLKALQADTEIAKIIPVPGTWYDAY</sequence>
<dbReference type="EMBL" id="SWCO01000006">
    <property type="protein sequence ID" value="TKB03002.1"/>
    <property type="molecule type" value="Genomic_DNA"/>
</dbReference>
<organism evidence="2 3">
    <name type="scientific">Alteromonas portus</name>
    <dbReference type="NCBI Taxonomy" id="2565549"/>
    <lineage>
        <taxon>Bacteria</taxon>
        <taxon>Pseudomonadati</taxon>
        <taxon>Pseudomonadota</taxon>
        <taxon>Gammaproteobacteria</taxon>
        <taxon>Alteromonadales</taxon>
        <taxon>Alteromonadaceae</taxon>
        <taxon>Alteromonas/Salinimonas group</taxon>
        <taxon>Alteromonas</taxon>
    </lineage>
</organism>
<comment type="caution">
    <text evidence="2">The sequence shown here is derived from an EMBL/GenBank/DDBJ whole genome shotgun (WGS) entry which is preliminary data.</text>
</comment>
<keyword evidence="3" id="KW-1185">Reference proteome</keyword>